<dbReference type="PANTHER" id="PTHR37307:SF1">
    <property type="entry name" value="CELL DIVISION PROTEIN WHIA-RELATED"/>
    <property type="match status" value="1"/>
</dbReference>
<evidence type="ECO:0000259" key="5">
    <source>
        <dbReference type="Pfam" id="PF02650"/>
    </source>
</evidence>
<keyword evidence="1 4" id="KW-0132">Cell division</keyword>
<evidence type="ECO:0000313" key="9">
    <source>
        <dbReference type="Proteomes" id="UP000198817"/>
    </source>
</evidence>
<evidence type="ECO:0000256" key="1">
    <source>
        <dbReference type="ARBA" id="ARBA00022618"/>
    </source>
</evidence>
<evidence type="ECO:0000256" key="2">
    <source>
        <dbReference type="ARBA" id="ARBA00023125"/>
    </source>
</evidence>
<sequence length="328" mass="36574">MSFSTDTKNELCRIMPEKKCDQLAEIAGFLRVAGSLGLAGGGSFRISVSTELASAARHYKQLIREYFQVDSAVEIGEGSALSRGHTYILTIGPEQRSDSILRETGILLVREGNNYISDGIYSGLTQKKCCRKAYLRGIFIGAGTISDPEKGYHLEFSLASHNLANDLKRMINTFDDLSARVVERKGRWIVYMKNSQYISDTLALMGASTQMLKFENTRIRKGLMNQTMRIMNCDTANTDRTLDASQKQGEAIRKLMEAGLYEKLSPKLAEVADLRLRYPEASLTQLGEMLDPPLKKSGVNNRLKRLVEMADKIEPGGRSDAERSCIHE</sequence>
<dbReference type="NCBIfam" id="TIGR00647">
    <property type="entry name" value="DNA_bind_WhiA"/>
    <property type="match status" value="1"/>
</dbReference>
<dbReference type="Proteomes" id="UP000198817">
    <property type="component" value="Unassembled WGS sequence"/>
</dbReference>
<dbReference type="Pfam" id="PF02650">
    <property type="entry name" value="HTH_WhiA"/>
    <property type="match status" value="1"/>
</dbReference>
<dbReference type="HAMAP" id="MF_01420">
    <property type="entry name" value="HTH_type_WhiA"/>
    <property type="match status" value="1"/>
</dbReference>
<dbReference type="GO" id="GO:0051301">
    <property type="term" value="P:cell division"/>
    <property type="evidence" value="ECO:0007669"/>
    <property type="project" value="UniProtKB-UniRule"/>
</dbReference>
<dbReference type="InterPro" id="IPR039518">
    <property type="entry name" value="WhiA_LAGLIDADG_dom"/>
</dbReference>
<evidence type="ECO:0000259" key="6">
    <source>
        <dbReference type="Pfam" id="PF10298"/>
    </source>
</evidence>
<dbReference type="PANTHER" id="PTHR37307">
    <property type="entry name" value="CELL DIVISION PROTEIN WHIA-RELATED"/>
    <property type="match status" value="1"/>
</dbReference>
<dbReference type="SUPFAM" id="SSF55608">
    <property type="entry name" value="Homing endonucleases"/>
    <property type="match status" value="1"/>
</dbReference>
<reference evidence="8 9" key="1">
    <citation type="submission" date="2016-10" db="EMBL/GenBank/DDBJ databases">
        <authorList>
            <person name="de Groot N.N."/>
        </authorList>
    </citation>
    <scope>NUCLEOTIDE SEQUENCE [LARGE SCALE GENOMIC DNA]</scope>
    <source>
        <strain evidence="8 9">KHGC13</strain>
    </source>
</reference>
<feature type="domain" description="Sporulation regulator WhiA C-terminal" evidence="5">
    <location>
        <begin position="229"/>
        <end position="310"/>
    </location>
</feature>
<evidence type="ECO:0000256" key="4">
    <source>
        <dbReference type="HAMAP-Rule" id="MF_01420"/>
    </source>
</evidence>
<comment type="function">
    <text evidence="4">Involved in cell division and chromosome segregation.</text>
</comment>
<dbReference type="Pfam" id="PF10298">
    <property type="entry name" value="WhiA_N"/>
    <property type="match status" value="1"/>
</dbReference>
<dbReference type="GO" id="GO:0043937">
    <property type="term" value="P:regulation of sporulation"/>
    <property type="evidence" value="ECO:0007669"/>
    <property type="project" value="InterPro"/>
</dbReference>
<evidence type="ECO:0000259" key="7">
    <source>
        <dbReference type="Pfam" id="PF14527"/>
    </source>
</evidence>
<evidence type="ECO:0000313" key="8">
    <source>
        <dbReference type="EMBL" id="SFU56937.1"/>
    </source>
</evidence>
<dbReference type="GO" id="GO:0003677">
    <property type="term" value="F:DNA binding"/>
    <property type="evidence" value="ECO:0007669"/>
    <property type="project" value="UniProtKB-UniRule"/>
</dbReference>
<keyword evidence="2 4" id="KW-0238">DNA-binding</keyword>
<dbReference type="RefSeq" id="WP_090471312.1">
    <property type="nucleotide sequence ID" value="NZ_CACWQI010000024.1"/>
</dbReference>
<dbReference type="Gene3D" id="3.10.28.10">
    <property type="entry name" value="Homing endonucleases"/>
    <property type="match status" value="1"/>
</dbReference>
<comment type="similarity">
    <text evidence="4">Belongs to the WhiA family.</text>
</comment>
<gene>
    <name evidence="4" type="primary">whiA</name>
    <name evidence="8" type="ORF">SAMN05216508_11335</name>
</gene>
<proteinExistence type="inferred from homology"/>
<dbReference type="EMBL" id="FPBT01000013">
    <property type="protein sequence ID" value="SFU56937.1"/>
    <property type="molecule type" value="Genomic_DNA"/>
</dbReference>
<dbReference type="InterPro" id="IPR023054">
    <property type="entry name" value="Sporulation_regulator_WhiA_C"/>
</dbReference>
<feature type="domain" description="Sporulation transcription regulator WhiA N-terminal" evidence="6">
    <location>
        <begin position="19"/>
        <end position="107"/>
    </location>
</feature>
<accession>A0A1I7H8E7</accession>
<organism evidence="8 9">
    <name type="scientific">Eubacterium pyruvativorans</name>
    <dbReference type="NCBI Taxonomy" id="155865"/>
    <lineage>
        <taxon>Bacteria</taxon>
        <taxon>Bacillati</taxon>
        <taxon>Bacillota</taxon>
        <taxon>Clostridia</taxon>
        <taxon>Eubacteriales</taxon>
        <taxon>Eubacteriaceae</taxon>
        <taxon>Eubacterium</taxon>
    </lineage>
</organism>
<name>A0A1I7H8E7_9FIRM</name>
<evidence type="ECO:0000256" key="3">
    <source>
        <dbReference type="ARBA" id="ARBA00023306"/>
    </source>
</evidence>
<dbReference type="OrthoDB" id="401278at2"/>
<dbReference type="InterPro" id="IPR018478">
    <property type="entry name" value="Sporu_reg_WhiA_N_dom"/>
</dbReference>
<protein>
    <recommendedName>
        <fullName evidence="4">Probable cell division protein WhiA</fullName>
    </recommendedName>
</protein>
<feature type="domain" description="WhiA LAGLIDADG-like" evidence="7">
    <location>
        <begin position="132"/>
        <end position="221"/>
    </location>
</feature>
<dbReference type="InterPro" id="IPR003802">
    <property type="entry name" value="Sporulation_regulator_WhiA"/>
</dbReference>
<dbReference type="STRING" id="155865.SAMN05216515_11435"/>
<dbReference type="InterPro" id="IPR027434">
    <property type="entry name" value="Homing_endonucl"/>
</dbReference>
<dbReference type="AlphaFoldDB" id="A0A1I7H8E7"/>
<keyword evidence="9" id="KW-1185">Reference proteome</keyword>
<dbReference type="Pfam" id="PF14527">
    <property type="entry name" value="LAGLIDADG_WhiA"/>
    <property type="match status" value="1"/>
</dbReference>
<keyword evidence="3 4" id="KW-0131">Cell cycle</keyword>